<keyword evidence="2" id="KW-1185">Reference proteome</keyword>
<dbReference type="Proteomes" id="UP000276215">
    <property type="component" value="Unassembled WGS sequence"/>
</dbReference>
<reference evidence="1 2" key="1">
    <citation type="journal article" date="2018" name="Nat. Ecol. Evol.">
        <title>Pezizomycetes genomes reveal the molecular basis of ectomycorrhizal truffle lifestyle.</title>
        <authorList>
            <person name="Murat C."/>
            <person name="Payen T."/>
            <person name="Noel B."/>
            <person name="Kuo A."/>
            <person name="Morin E."/>
            <person name="Chen J."/>
            <person name="Kohler A."/>
            <person name="Krizsan K."/>
            <person name="Balestrini R."/>
            <person name="Da Silva C."/>
            <person name="Montanini B."/>
            <person name="Hainaut M."/>
            <person name="Levati E."/>
            <person name="Barry K.W."/>
            <person name="Belfiori B."/>
            <person name="Cichocki N."/>
            <person name="Clum A."/>
            <person name="Dockter R.B."/>
            <person name="Fauchery L."/>
            <person name="Guy J."/>
            <person name="Iotti M."/>
            <person name="Le Tacon F."/>
            <person name="Lindquist E.A."/>
            <person name="Lipzen A."/>
            <person name="Malagnac F."/>
            <person name="Mello A."/>
            <person name="Molinier V."/>
            <person name="Miyauchi S."/>
            <person name="Poulain J."/>
            <person name="Riccioni C."/>
            <person name="Rubini A."/>
            <person name="Sitrit Y."/>
            <person name="Splivallo R."/>
            <person name="Traeger S."/>
            <person name="Wang M."/>
            <person name="Zifcakova L."/>
            <person name="Wipf D."/>
            <person name="Zambonelli A."/>
            <person name="Paolocci F."/>
            <person name="Nowrousian M."/>
            <person name="Ottonello S."/>
            <person name="Baldrian P."/>
            <person name="Spatafora J.W."/>
            <person name="Henrissat B."/>
            <person name="Nagy L.G."/>
            <person name="Aury J.M."/>
            <person name="Wincker P."/>
            <person name="Grigoriev I.V."/>
            <person name="Bonfante P."/>
            <person name="Martin F.M."/>
        </authorList>
    </citation>
    <scope>NUCLEOTIDE SEQUENCE [LARGE SCALE GENOMIC DNA]</scope>
    <source>
        <strain evidence="1 2">120613-1</strain>
    </source>
</reference>
<dbReference type="AlphaFoldDB" id="A0A3N4JZB1"/>
<feature type="non-terminal residue" evidence="1">
    <location>
        <position position="1"/>
    </location>
</feature>
<evidence type="ECO:0000313" key="2">
    <source>
        <dbReference type="Proteomes" id="UP000276215"/>
    </source>
</evidence>
<proteinExistence type="predicted"/>
<name>A0A3N4JZB1_9PEZI</name>
<dbReference type="EMBL" id="ML120368">
    <property type="protein sequence ID" value="RPB02409.1"/>
    <property type="molecule type" value="Genomic_DNA"/>
</dbReference>
<organism evidence="1 2">
    <name type="scientific">Choiromyces venosus 120613-1</name>
    <dbReference type="NCBI Taxonomy" id="1336337"/>
    <lineage>
        <taxon>Eukaryota</taxon>
        <taxon>Fungi</taxon>
        <taxon>Dikarya</taxon>
        <taxon>Ascomycota</taxon>
        <taxon>Pezizomycotina</taxon>
        <taxon>Pezizomycetes</taxon>
        <taxon>Pezizales</taxon>
        <taxon>Tuberaceae</taxon>
        <taxon>Choiromyces</taxon>
    </lineage>
</organism>
<evidence type="ECO:0000313" key="1">
    <source>
        <dbReference type="EMBL" id="RPB02409.1"/>
    </source>
</evidence>
<protein>
    <submittedName>
        <fullName evidence="1">Uncharacterized protein</fullName>
    </submittedName>
</protein>
<accession>A0A3N4JZB1</accession>
<gene>
    <name evidence="1" type="ORF">L873DRAFT_1673902</name>
</gene>
<sequence>GGMVQAISGEQAVADLGNSKAAEKAWAARQKSRQTVQKGGVLYAHQARNIVQ</sequence>